<keyword evidence="5" id="KW-0190">Covalent protein-DNA linkage</keyword>
<keyword evidence="7" id="KW-0456">Lyase</keyword>
<evidence type="ECO:0000256" key="4">
    <source>
        <dbReference type="ARBA" id="ARBA00022801"/>
    </source>
</evidence>
<sequence length="311" mass="36283">MCYSAQITAHYKKFVRQHGAIMGLKEFTELLLADSKKKGKGRMPKAMEEWFRDADSPQERDIWSLIQAQRQVRELELQQEMFKQAKRLADAERSLQTKSTKKAQDDQRIARSKVEKLRGDLADLRRHETQARDFRFFPGNYAPLLVAENDQLVVYPMRYQCRLPGWTETIERKYPGTYNARRDSLAKSWSLLFGHQHGLLIVDTFYENVQGADGKNQVLQFTPRTGEPMLVPCLWNRSVDPRGEEPDLLSFAAITDEPEPEVAATGHDRTIINLKPEHVQAWLHPDPDQLDEQYRILDDRQHPYYEWQEAA</sequence>
<dbReference type="Pfam" id="PF02586">
    <property type="entry name" value="SRAP"/>
    <property type="match status" value="1"/>
</dbReference>
<dbReference type="EC" id="3.4.-.-" evidence="8"/>
<evidence type="ECO:0000256" key="7">
    <source>
        <dbReference type="ARBA" id="ARBA00023239"/>
    </source>
</evidence>
<dbReference type="RefSeq" id="WP_079722669.1">
    <property type="nucleotide sequence ID" value="NZ_BMCL01000003.1"/>
</dbReference>
<protein>
    <recommendedName>
        <fullName evidence="8">Abasic site processing protein</fullName>
        <ecNumber evidence="8">3.4.-.-</ecNumber>
    </recommendedName>
</protein>
<dbReference type="SUPFAM" id="SSF143081">
    <property type="entry name" value="BB1717-like"/>
    <property type="match status" value="1"/>
</dbReference>
<dbReference type="Proteomes" id="UP000190341">
    <property type="component" value="Unassembled WGS sequence"/>
</dbReference>
<dbReference type="STRING" id="428993.SAMN06296058_0242"/>
<organism evidence="9 10">
    <name type="scientific">Pseudoxanthomonas indica</name>
    <dbReference type="NCBI Taxonomy" id="428993"/>
    <lineage>
        <taxon>Bacteria</taxon>
        <taxon>Pseudomonadati</taxon>
        <taxon>Pseudomonadota</taxon>
        <taxon>Gammaproteobacteria</taxon>
        <taxon>Lysobacterales</taxon>
        <taxon>Lysobacteraceae</taxon>
        <taxon>Pseudoxanthomonas</taxon>
    </lineage>
</organism>
<dbReference type="GO" id="GO:0008233">
    <property type="term" value="F:peptidase activity"/>
    <property type="evidence" value="ECO:0007669"/>
    <property type="project" value="UniProtKB-KW"/>
</dbReference>
<dbReference type="GO" id="GO:0016829">
    <property type="term" value="F:lyase activity"/>
    <property type="evidence" value="ECO:0007669"/>
    <property type="project" value="UniProtKB-KW"/>
</dbReference>
<evidence type="ECO:0000313" key="9">
    <source>
        <dbReference type="EMBL" id="SKC42609.1"/>
    </source>
</evidence>
<evidence type="ECO:0000256" key="1">
    <source>
        <dbReference type="ARBA" id="ARBA00008136"/>
    </source>
</evidence>
<keyword evidence="4 8" id="KW-0378">Hydrolase</keyword>
<evidence type="ECO:0000256" key="6">
    <source>
        <dbReference type="ARBA" id="ARBA00023125"/>
    </source>
</evidence>
<dbReference type="OrthoDB" id="107650at2"/>
<comment type="similarity">
    <text evidence="1 8">Belongs to the SOS response-associated peptidase family.</text>
</comment>
<evidence type="ECO:0000256" key="5">
    <source>
        <dbReference type="ARBA" id="ARBA00023124"/>
    </source>
</evidence>
<dbReference type="GO" id="GO:0006508">
    <property type="term" value="P:proteolysis"/>
    <property type="evidence" value="ECO:0007669"/>
    <property type="project" value="UniProtKB-KW"/>
</dbReference>
<dbReference type="InterPro" id="IPR036590">
    <property type="entry name" value="SRAP-like"/>
</dbReference>
<evidence type="ECO:0000256" key="2">
    <source>
        <dbReference type="ARBA" id="ARBA00022670"/>
    </source>
</evidence>
<evidence type="ECO:0000256" key="8">
    <source>
        <dbReference type="RuleBase" id="RU364100"/>
    </source>
</evidence>
<dbReference type="AlphaFoldDB" id="A0A1T5ITW4"/>
<gene>
    <name evidence="9" type="ORF">SAMN06296058_0242</name>
</gene>
<evidence type="ECO:0000256" key="3">
    <source>
        <dbReference type="ARBA" id="ARBA00022763"/>
    </source>
</evidence>
<name>A0A1T5ITW4_9GAMM</name>
<dbReference type="GO" id="GO:0106300">
    <property type="term" value="P:protein-DNA covalent cross-linking repair"/>
    <property type="evidence" value="ECO:0007669"/>
    <property type="project" value="InterPro"/>
</dbReference>
<dbReference type="EMBL" id="FUZV01000001">
    <property type="protein sequence ID" value="SKC42609.1"/>
    <property type="molecule type" value="Genomic_DNA"/>
</dbReference>
<keyword evidence="6" id="KW-0238">DNA-binding</keyword>
<dbReference type="PANTHER" id="PTHR13604">
    <property type="entry name" value="DC12-RELATED"/>
    <property type="match status" value="1"/>
</dbReference>
<keyword evidence="10" id="KW-1185">Reference proteome</keyword>
<dbReference type="GO" id="GO:0003697">
    <property type="term" value="F:single-stranded DNA binding"/>
    <property type="evidence" value="ECO:0007669"/>
    <property type="project" value="InterPro"/>
</dbReference>
<dbReference type="Gene3D" id="3.90.1680.10">
    <property type="entry name" value="SOS response associated peptidase-like"/>
    <property type="match status" value="1"/>
</dbReference>
<keyword evidence="3" id="KW-0227">DNA damage</keyword>
<reference evidence="9 10" key="1">
    <citation type="submission" date="2017-02" db="EMBL/GenBank/DDBJ databases">
        <authorList>
            <person name="Peterson S.W."/>
        </authorList>
    </citation>
    <scope>NUCLEOTIDE SEQUENCE [LARGE SCALE GENOMIC DNA]</scope>
    <source>
        <strain evidence="9 10">P15</strain>
    </source>
</reference>
<proteinExistence type="inferred from homology"/>
<accession>A0A1T5ITW4</accession>
<dbReference type="PANTHER" id="PTHR13604:SF0">
    <property type="entry name" value="ABASIC SITE PROCESSING PROTEIN HMCES"/>
    <property type="match status" value="1"/>
</dbReference>
<dbReference type="InterPro" id="IPR003738">
    <property type="entry name" value="SRAP"/>
</dbReference>
<evidence type="ECO:0000313" key="10">
    <source>
        <dbReference type="Proteomes" id="UP000190341"/>
    </source>
</evidence>
<keyword evidence="2 8" id="KW-0645">Protease</keyword>